<dbReference type="Pfam" id="PF00550">
    <property type="entry name" value="PP-binding"/>
    <property type="match status" value="1"/>
</dbReference>
<dbReference type="GO" id="GO:0009366">
    <property type="term" value="C:enterobactin synthetase complex"/>
    <property type="evidence" value="ECO:0007669"/>
    <property type="project" value="TreeGrafter"/>
</dbReference>
<dbReference type="FunFam" id="3.40.50.980:FF:000001">
    <property type="entry name" value="Non-ribosomal peptide synthetase"/>
    <property type="match status" value="1"/>
</dbReference>
<dbReference type="GO" id="GO:0047527">
    <property type="term" value="F:2,3-dihydroxybenzoate-serine ligase activity"/>
    <property type="evidence" value="ECO:0007669"/>
    <property type="project" value="TreeGrafter"/>
</dbReference>
<evidence type="ECO:0000256" key="3">
    <source>
        <dbReference type="ARBA" id="ARBA00022553"/>
    </source>
</evidence>
<dbReference type="Pfam" id="PF00501">
    <property type="entry name" value="AMP-binding"/>
    <property type="match status" value="1"/>
</dbReference>
<dbReference type="SUPFAM" id="SSF52777">
    <property type="entry name" value="CoA-dependent acyltransferases"/>
    <property type="match status" value="2"/>
</dbReference>
<dbReference type="GO" id="GO:0072330">
    <property type="term" value="P:monocarboxylic acid biosynthetic process"/>
    <property type="evidence" value="ECO:0007669"/>
    <property type="project" value="UniProtKB-ARBA"/>
</dbReference>
<evidence type="ECO:0000259" key="4">
    <source>
        <dbReference type="PROSITE" id="PS50075"/>
    </source>
</evidence>
<dbReference type="InterPro" id="IPR001031">
    <property type="entry name" value="Thioesterase"/>
</dbReference>
<dbReference type="Gene3D" id="3.40.50.980">
    <property type="match status" value="2"/>
</dbReference>
<dbReference type="EMBL" id="QGLF01000003">
    <property type="protein sequence ID" value="PWR20704.1"/>
    <property type="molecule type" value="Genomic_DNA"/>
</dbReference>
<evidence type="ECO:0000313" key="6">
    <source>
        <dbReference type="Proteomes" id="UP000246077"/>
    </source>
</evidence>
<comment type="cofactor">
    <cofactor evidence="1">
        <name>pantetheine 4'-phosphate</name>
        <dbReference type="ChEBI" id="CHEBI:47942"/>
    </cofactor>
</comment>
<dbReference type="InterPro" id="IPR020802">
    <property type="entry name" value="TesA-like"/>
</dbReference>
<dbReference type="SMART" id="SM00824">
    <property type="entry name" value="PKS_TE"/>
    <property type="match status" value="1"/>
</dbReference>
<dbReference type="Gene3D" id="3.30.559.10">
    <property type="entry name" value="Chloramphenicol acetyltransferase-like domain"/>
    <property type="match status" value="1"/>
</dbReference>
<dbReference type="Gene3D" id="2.30.38.10">
    <property type="entry name" value="Luciferase, Domain 3"/>
    <property type="match status" value="1"/>
</dbReference>
<dbReference type="SUPFAM" id="SSF53474">
    <property type="entry name" value="alpha/beta-Hydrolases"/>
    <property type="match status" value="1"/>
</dbReference>
<accession>A0A317E2Q5</accession>
<dbReference type="InterPro" id="IPR020845">
    <property type="entry name" value="AMP-binding_CS"/>
</dbReference>
<dbReference type="Pfam" id="PF13193">
    <property type="entry name" value="AMP-binding_C"/>
    <property type="match status" value="1"/>
</dbReference>
<evidence type="ECO:0000313" key="5">
    <source>
        <dbReference type="EMBL" id="PWR20704.1"/>
    </source>
</evidence>
<dbReference type="GO" id="GO:0005829">
    <property type="term" value="C:cytosol"/>
    <property type="evidence" value="ECO:0007669"/>
    <property type="project" value="TreeGrafter"/>
</dbReference>
<dbReference type="InterPro" id="IPR029058">
    <property type="entry name" value="AB_hydrolase_fold"/>
</dbReference>
<dbReference type="FunFam" id="2.30.38.10:FF:000001">
    <property type="entry name" value="Non-ribosomal peptide synthetase PvdI"/>
    <property type="match status" value="1"/>
</dbReference>
<keyword evidence="2" id="KW-0596">Phosphopantetheine</keyword>
<dbReference type="PROSITE" id="PS00012">
    <property type="entry name" value="PHOSPHOPANTETHEINE"/>
    <property type="match status" value="1"/>
</dbReference>
<dbReference type="GO" id="GO:0043041">
    <property type="term" value="P:amino acid activation for nonribosomal peptide biosynthetic process"/>
    <property type="evidence" value="ECO:0007669"/>
    <property type="project" value="TreeGrafter"/>
</dbReference>
<dbReference type="Gene3D" id="3.30.559.30">
    <property type="entry name" value="Nonribosomal peptide synthetase, condensation domain"/>
    <property type="match status" value="2"/>
</dbReference>
<dbReference type="InterPro" id="IPR036736">
    <property type="entry name" value="ACP-like_sf"/>
</dbReference>
<sequence length="1315" mass="142988">MGVQAMNTIERFDSQMEAEAALRLIPLSIAQRGLWIAHKIAPPDAVVNIAECLEIHGAVDEGLFMQAMYQLAAEAETARVSIVEKDGMPWQAIAATFDRDLPFVDVSAAADPRTAAFDWMMAELTRPVDLARDPLWMVALVKAGPEKYFWMHRCHHIVLDGFSGGLIARRIAELYSALVEDREPSPCDFGAFAAINEHEANYRASPRYQRDRQYWTEHLAGLPEPITLSRRRGQATGGLRRATGYISAELTARLHELARERSISLPQTLISLLAAYIYRATGSEDLVMGMPVTARTNALLRRIPGLMANAVTIRLAMSQAQTLNELVQQVSKTVLHALRHQQYRFEDVRRDLGLTSNNQQISWTAINIEPFHYDLRFGTLASTPHNLCNGSIEDITIFIYDRNDGNGLRIDIDANPGLYTPEELETHLARLNRLVEAVVADPDRPIAAVDILDPAERALIEGPWNATAHDVPDAPWIDLFEARVQAAPAAPAVISGDYTLSYADLDAAANRLAHALKAEGVGPGRLVAVALPRDEMLPVALLAVHKAGGAYLPLDIGAPAARLAMTLEDGAPALVLTISELTPILPAAGQRLFLLDKVPTAAQPATAPARADLGAGDTAYVIFTSGSTGRPKGVVISHRALTNCLLTFADFTGLTPADRLMAVTTIAFDIAALELFMPLATGASVVITPRDVVRDPRALALAIRNQGATVMQATPSLWQALLADHLDALKGLKPLVGGEALPGALARQMRRLGHKVVNLYGPTETTIWSTATALDGDDLDNPPIGRPVWNTTVHVLDKSLQRVPVGVPGDLYIGGLGIADGYLGRPELTAERFIANPYGAGRIYQTGDIARWREDGVLEYLGRSDFQIKIRGFRVEAGEVEAALLAVPGIERAVVVLREEAGKGRMLVGYLVGRVPEQAELRRLLAERLPDYMIPGAFVTLDALPLNVNGKIDRAALPAPEWQDRSGYTAPRTPTEEMLASLWAEIFGLEKVGVYDNLFDLGGDSIAAARMISTLQARFAVEIPLGAVFTKPTIAGLAEEIEKAADHDPFKPVLTLQAAGHLAPLFCIHPVVGLGWSYATLLRHVKDRPVHVLQVPGLSSPAPLFDGIPAMARSYLAAIRAIRPQGPYHLLGWSFGGLVAQEITRLLQAEGETVAFLCMLDSYPYVQGKIRTEAEDVRAALSYVGHDIDNPPETLEALADLVCDQYDVYSIPLVQSMGQKNPALFDNMRAAIANNLKIARDFVPQAAAQSALLFRATRGKGEAMDEIIHHQPEAWNAYLTETVVLPVDCHHHEMMDPQVMTDIGPQIAERLAALG</sequence>
<dbReference type="Pfam" id="PF00668">
    <property type="entry name" value="Condensation"/>
    <property type="match status" value="1"/>
</dbReference>
<keyword evidence="3" id="KW-0597">Phosphoprotein</keyword>
<dbReference type="InterPro" id="IPR000873">
    <property type="entry name" value="AMP-dep_synth/lig_dom"/>
</dbReference>
<dbReference type="SUPFAM" id="SSF47336">
    <property type="entry name" value="ACP-like"/>
    <property type="match status" value="1"/>
</dbReference>
<dbReference type="InterPro" id="IPR010071">
    <property type="entry name" value="AA_adenyl_dom"/>
</dbReference>
<dbReference type="InterPro" id="IPR023213">
    <property type="entry name" value="CAT-like_dom_sf"/>
</dbReference>
<dbReference type="Gene3D" id="3.40.50.1820">
    <property type="entry name" value="alpha/beta hydrolase"/>
    <property type="match status" value="1"/>
</dbReference>
<dbReference type="FunFam" id="3.40.50.12780:FF:000012">
    <property type="entry name" value="Non-ribosomal peptide synthetase"/>
    <property type="match status" value="1"/>
</dbReference>
<dbReference type="InterPro" id="IPR020806">
    <property type="entry name" value="PKS_PP-bd"/>
</dbReference>
<gene>
    <name evidence="5" type="ORF">DKG75_11955</name>
</gene>
<name>A0A317E2Q5_9PROT</name>
<dbReference type="SUPFAM" id="SSF56801">
    <property type="entry name" value="Acetyl-CoA synthetase-like"/>
    <property type="match status" value="1"/>
</dbReference>
<dbReference type="PANTHER" id="PTHR45527:SF1">
    <property type="entry name" value="FATTY ACID SYNTHASE"/>
    <property type="match status" value="1"/>
</dbReference>
<evidence type="ECO:0000256" key="2">
    <source>
        <dbReference type="ARBA" id="ARBA00022450"/>
    </source>
</evidence>
<proteinExistence type="predicted"/>
<dbReference type="GO" id="GO:0031177">
    <property type="term" value="F:phosphopantetheine binding"/>
    <property type="evidence" value="ECO:0007669"/>
    <property type="project" value="InterPro"/>
</dbReference>
<dbReference type="GO" id="GO:0009239">
    <property type="term" value="P:enterobactin biosynthetic process"/>
    <property type="evidence" value="ECO:0007669"/>
    <property type="project" value="TreeGrafter"/>
</dbReference>
<feature type="domain" description="Carrier" evidence="4">
    <location>
        <begin position="970"/>
        <end position="1045"/>
    </location>
</feature>
<dbReference type="OrthoDB" id="9770470at2"/>
<dbReference type="Proteomes" id="UP000246077">
    <property type="component" value="Unassembled WGS sequence"/>
</dbReference>
<dbReference type="InterPro" id="IPR006162">
    <property type="entry name" value="Ppantetheine_attach_site"/>
</dbReference>
<dbReference type="FunFam" id="1.10.1200.10:FF:000016">
    <property type="entry name" value="Non-ribosomal peptide synthase"/>
    <property type="match status" value="1"/>
</dbReference>
<evidence type="ECO:0000256" key="1">
    <source>
        <dbReference type="ARBA" id="ARBA00001957"/>
    </source>
</evidence>
<dbReference type="PROSITE" id="PS00455">
    <property type="entry name" value="AMP_BINDING"/>
    <property type="match status" value="1"/>
</dbReference>
<protein>
    <submittedName>
        <fullName evidence="5">Non-ribosomal peptide synthetase</fullName>
    </submittedName>
</protein>
<dbReference type="PANTHER" id="PTHR45527">
    <property type="entry name" value="NONRIBOSOMAL PEPTIDE SYNTHETASE"/>
    <property type="match status" value="1"/>
</dbReference>
<keyword evidence="6" id="KW-1185">Reference proteome</keyword>
<dbReference type="NCBIfam" id="TIGR01733">
    <property type="entry name" value="AA-adenyl-dom"/>
    <property type="match status" value="1"/>
</dbReference>
<reference evidence="6" key="1">
    <citation type="submission" date="2018-05" db="EMBL/GenBank/DDBJ databases">
        <title>Zavarzinia sp. HR-AS.</title>
        <authorList>
            <person name="Lee Y."/>
            <person name="Jeon C.O."/>
        </authorList>
    </citation>
    <scope>NUCLEOTIDE SEQUENCE [LARGE SCALE GENOMIC DNA]</scope>
    <source>
        <strain evidence="6">DSM 1231</strain>
    </source>
</reference>
<dbReference type="FunFam" id="3.30.300.30:FF:000010">
    <property type="entry name" value="Enterobactin synthetase component F"/>
    <property type="match status" value="1"/>
</dbReference>
<dbReference type="SMART" id="SM00823">
    <property type="entry name" value="PKS_PP"/>
    <property type="match status" value="1"/>
</dbReference>
<dbReference type="InterPro" id="IPR045851">
    <property type="entry name" value="AMP-bd_C_sf"/>
</dbReference>
<dbReference type="CDD" id="cd05930">
    <property type="entry name" value="A_NRPS"/>
    <property type="match status" value="1"/>
</dbReference>
<dbReference type="Pfam" id="PF00975">
    <property type="entry name" value="Thioesterase"/>
    <property type="match status" value="1"/>
</dbReference>
<comment type="caution">
    <text evidence="5">The sequence shown here is derived from an EMBL/GenBank/DDBJ whole genome shotgun (WGS) entry which is preliminary data.</text>
</comment>
<dbReference type="InterPro" id="IPR025110">
    <property type="entry name" value="AMP-bd_C"/>
</dbReference>
<organism evidence="5 6">
    <name type="scientific">Zavarzinia compransoris</name>
    <dbReference type="NCBI Taxonomy" id="1264899"/>
    <lineage>
        <taxon>Bacteria</taxon>
        <taxon>Pseudomonadati</taxon>
        <taxon>Pseudomonadota</taxon>
        <taxon>Alphaproteobacteria</taxon>
        <taxon>Rhodospirillales</taxon>
        <taxon>Zavarziniaceae</taxon>
        <taxon>Zavarzinia</taxon>
    </lineage>
</organism>
<dbReference type="InterPro" id="IPR009081">
    <property type="entry name" value="PP-bd_ACP"/>
</dbReference>
<dbReference type="InterPro" id="IPR001242">
    <property type="entry name" value="Condensation_dom"/>
</dbReference>
<dbReference type="PROSITE" id="PS50075">
    <property type="entry name" value="CARRIER"/>
    <property type="match status" value="1"/>
</dbReference>
<dbReference type="Gene3D" id="3.30.300.30">
    <property type="match status" value="1"/>
</dbReference>